<keyword evidence="2" id="KW-0472">Membrane</keyword>
<dbReference type="Pfam" id="PF13349">
    <property type="entry name" value="DUF4097"/>
    <property type="match status" value="1"/>
</dbReference>
<proteinExistence type="predicted"/>
<comment type="caution">
    <text evidence="4">The sequence shown here is derived from an EMBL/GenBank/DDBJ whole genome shotgun (WGS) entry which is preliminary data.</text>
</comment>
<name>A0ABT0J7C3_9MICO</name>
<keyword evidence="5" id="KW-1185">Reference proteome</keyword>
<dbReference type="RefSeq" id="WP_416345224.1">
    <property type="nucleotide sequence ID" value="NZ_JALQCY010000005.1"/>
</dbReference>
<evidence type="ECO:0000259" key="3">
    <source>
        <dbReference type="Pfam" id="PF13349"/>
    </source>
</evidence>
<dbReference type="EMBL" id="JALQCY010000005">
    <property type="protein sequence ID" value="MCK9795374.1"/>
    <property type="molecule type" value="Genomic_DNA"/>
</dbReference>
<organism evidence="4 5">
    <name type="scientific">Isoptericola peretonis</name>
    <dbReference type="NCBI Taxonomy" id="2918523"/>
    <lineage>
        <taxon>Bacteria</taxon>
        <taxon>Bacillati</taxon>
        <taxon>Actinomycetota</taxon>
        <taxon>Actinomycetes</taxon>
        <taxon>Micrococcales</taxon>
        <taxon>Promicromonosporaceae</taxon>
        <taxon>Isoptericola</taxon>
    </lineage>
</organism>
<protein>
    <submittedName>
        <fullName evidence="4">DUF4097 domain-containing protein</fullName>
    </submittedName>
</protein>
<feature type="compositionally biased region" description="Pro residues" evidence="1">
    <location>
        <begin position="10"/>
        <end position="25"/>
    </location>
</feature>
<dbReference type="Proteomes" id="UP001651050">
    <property type="component" value="Unassembled WGS sequence"/>
</dbReference>
<evidence type="ECO:0000313" key="5">
    <source>
        <dbReference type="Proteomes" id="UP001651050"/>
    </source>
</evidence>
<gene>
    <name evidence="4" type="ORF">M1843_16630</name>
</gene>
<evidence type="ECO:0000313" key="4">
    <source>
        <dbReference type="EMBL" id="MCK9795374.1"/>
    </source>
</evidence>
<feature type="domain" description="DUF4097" evidence="3">
    <location>
        <begin position="130"/>
        <end position="287"/>
    </location>
</feature>
<evidence type="ECO:0000256" key="1">
    <source>
        <dbReference type="SAM" id="MobiDB-lite"/>
    </source>
</evidence>
<reference evidence="4 5" key="1">
    <citation type="submission" date="2022-02" db="EMBL/GenBank/DDBJ databases">
        <title>The car tank lid bacteriome: a reservoir of bacteria with potential in bioremediation of fuel.</title>
        <authorList>
            <person name="Vidal-Verdu A."/>
            <person name="Gomez-Martinez D."/>
            <person name="Latorre-Perez A."/>
            <person name="Pereto J."/>
            <person name="Porcar M."/>
        </authorList>
    </citation>
    <scope>NUCLEOTIDE SEQUENCE [LARGE SCALE GENOMIC DNA]</scope>
    <source>
        <strain evidence="4 5">4D.3</strain>
    </source>
</reference>
<keyword evidence="2" id="KW-1133">Transmembrane helix</keyword>
<feature type="transmembrane region" description="Helical" evidence="2">
    <location>
        <begin position="32"/>
        <end position="57"/>
    </location>
</feature>
<keyword evidence="2" id="KW-0812">Transmembrane</keyword>
<accession>A0ABT0J7C3</accession>
<sequence length="292" mass="29330">MTQPTIPLSPETPTPAPEGAPPAPGRGPTARVLLVAGVVLGAVAVLWVAVFLVDLALSRTTTQHASYAATGSVELVADGDVTVRVAEGGVEVDRVAHSGLTAPEYEARESAAGLVVTHECARWLWVASSRCSGDLEVTLPADTELVVRSSNGDVLATGLAGAADLRSSNGDVEATEVTGDLTLDTSNGDVQVAGAGADVDVYSSNGGIEVTDVGGSLDAVTSNGEIEVAGVAGDVRAESSNGDVTVTGDGEPVVLTLETSNGSQTSEGPTDPAADRTVEVRSSNGDVAYLLP</sequence>
<evidence type="ECO:0000256" key="2">
    <source>
        <dbReference type="SAM" id="Phobius"/>
    </source>
</evidence>
<dbReference type="InterPro" id="IPR025164">
    <property type="entry name" value="Toastrack_DUF4097"/>
</dbReference>
<feature type="region of interest" description="Disordered" evidence="1">
    <location>
        <begin position="1"/>
        <end position="25"/>
    </location>
</feature>
<feature type="region of interest" description="Disordered" evidence="1">
    <location>
        <begin position="259"/>
        <end position="286"/>
    </location>
</feature>
<feature type="compositionally biased region" description="Polar residues" evidence="1">
    <location>
        <begin position="259"/>
        <end position="268"/>
    </location>
</feature>